<dbReference type="InterPro" id="IPR006026">
    <property type="entry name" value="Peptidase_Metallo"/>
</dbReference>
<dbReference type="GO" id="GO:0006508">
    <property type="term" value="P:proteolysis"/>
    <property type="evidence" value="ECO:0007669"/>
    <property type="project" value="UniProtKB-KW"/>
</dbReference>
<dbReference type="OrthoDB" id="5786116at2759"/>
<gene>
    <name evidence="5" type="ORF">ACOC_LOCUS11499</name>
</gene>
<name>A0A158PLL1_ANGCS</name>
<feature type="active site" evidence="2">
    <location>
        <position position="307"/>
    </location>
</feature>
<dbReference type="PROSITE" id="PS51864">
    <property type="entry name" value="ASTACIN"/>
    <property type="match status" value="1"/>
</dbReference>
<dbReference type="EC" id="3.4.24.-" evidence="3"/>
<dbReference type="PANTHER" id="PTHR10127:SF793">
    <property type="entry name" value="ZINC METALLOPROTEINASE NAS-31"/>
    <property type="match status" value="1"/>
</dbReference>
<dbReference type="SUPFAM" id="SSF55486">
    <property type="entry name" value="Metalloproteases ('zincins'), catalytic domain"/>
    <property type="match status" value="1"/>
</dbReference>
<keyword evidence="1" id="KW-1015">Disulfide bond</keyword>
<keyword evidence="6" id="KW-1185">Reference proteome</keyword>
<keyword evidence="2 3" id="KW-0862">Zinc</keyword>
<dbReference type="STRING" id="334426.A0A158PLL1"/>
<evidence type="ECO:0000313" key="5">
    <source>
        <dbReference type="EMBL" id="VDM63084.1"/>
    </source>
</evidence>
<keyword evidence="2 3" id="KW-0479">Metal-binding</keyword>
<sequence length="501" mass="56319">MILPRPFRDGGVGITGPARETETLDGGLVGIGIEPEHIGIPFKCEKSITVRRKCENNLRVPLSARCSRGAARRAALAARPLDVFGRADGGRRPFIANESKRVLSAACIVCKTPDKPTGEEPNEADTMNFLEQLHNMQEEIKNGLNESSKQSADLSSELLKYMAMERDHIEPMGDSIEEINKNSKVDTALFQGDMILTKEQAQAIMKDINENANKRNKRQAYRDYKYPRTLWSNGVTYFFRSSTCAFPSKSLFPPHHIKFQIDQIRKIQFTSAEGVRRVFRKAAELRGGVQSLSLGRGCETVGTATHEIGHALGLFHTQARHDRDSFITVHRQNFLPEWLPQAAKESKRTNYNYNLTYDYGSVMHYGAWRISKNRMPVWTPHDMKYLQTLGSAMISFYEKLMVNLHYKCLGKKTQHTSLICYKCKRSSSATCENGGFPHPRDCSKCICPSGYGGRLCSERPSGCGKTLTATTSFQTVEDKVGEKGATKASPDFKMCNYWIEV</sequence>
<proteinExistence type="predicted"/>
<feature type="binding site" evidence="2">
    <location>
        <position position="306"/>
    </location>
    <ligand>
        <name>Zn(2+)</name>
        <dbReference type="ChEBI" id="CHEBI:29105"/>
        <note>catalytic</note>
    </ligand>
</feature>
<keyword evidence="2 3" id="KW-0482">Metalloprotease</keyword>
<dbReference type="GO" id="GO:0004222">
    <property type="term" value="F:metalloendopeptidase activity"/>
    <property type="evidence" value="ECO:0007669"/>
    <property type="project" value="UniProtKB-UniRule"/>
</dbReference>
<keyword evidence="2 3" id="KW-0378">Hydrolase</keyword>
<evidence type="ECO:0000313" key="7">
    <source>
        <dbReference type="WBParaSite" id="ACOC_0001149801-mRNA-1"/>
    </source>
</evidence>
<protein>
    <recommendedName>
        <fullName evidence="3">Metalloendopeptidase</fullName>
        <ecNumber evidence="3">3.4.24.-</ecNumber>
    </recommendedName>
</protein>
<evidence type="ECO:0000313" key="6">
    <source>
        <dbReference type="Proteomes" id="UP000267027"/>
    </source>
</evidence>
<accession>A0A158PLL1</accession>
<dbReference type="SMART" id="SM00235">
    <property type="entry name" value="ZnMc"/>
    <property type="match status" value="1"/>
</dbReference>
<dbReference type="PANTHER" id="PTHR10127">
    <property type="entry name" value="DISCOIDIN, CUB, EGF, LAMININ , AND ZINC METALLOPROTEASE DOMAIN CONTAINING"/>
    <property type="match status" value="1"/>
</dbReference>
<dbReference type="InterPro" id="IPR024079">
    <property type="entry name" value="MetalloPept_cat_dom_sf"/>
</dbReference>
<dbReference type="GO" id="GO:0008270">
    <property type="term" value="F:zinc ion binding"/>
    <property type="evidence" value="ECO:0007669"/>
    <property type="project" value="UniProtKB-UniRule"/>
</dbReference>
<comment type="caution">
    <text evidence="2">Lacks conserved residue(s) required for the propagation of feature annotation.</text>
</comment>
<dbReference type="Proteomes" id="UP000267027">
    <property type="component" value="Unassembled WGS sequence"/>
</dbReference>
<feature type="binding site" evidence="2">
    <location>
        <position position="316"/>
    </location>
    <ligand>
        <name>Zn(2+)</name>
        <dbReference type="ChEBI" id="CHEBI:29105"/>
        <note>catalytic</note>
    </ligand>
</feature>
<dbReference type="InterPro" id="IPR001506">
    <property type="entry name" value="Peptidase_M12A"/>
</dbReference>
<evidence type="ECO:0000256" key="1">
    <source>
        <dbReference type="ARBA" id="ARBA00023157"/>
    </source>
</evidence>
<reference evidence="5 6" key="2">
    <citation type="submission" date="2018-11" db="EMBL/GenBank/DDBJ databases">
        <authorList>
            <consortium name="Pathogen Informatics"/>
        </authorList>
    </citation>
    <scope>NUCLEOTIDE SEQUENCE [LARGE SCALE GENOMIC DNA]</scope>
    <source>
        <strain evidence="5 6">Costa Rica</strain>
    </source>
</reference>
<dbReference type="OMA" id="MAMERDH"/>
<dbReference type="PRINTS" id="PR00480">
    <property type="entry name" value="ASTACIN"/>
</dbReference>
<dbReference type="AlphaFoldDB" id="A0A158PLL1"/>
<dbReference type="EMBL" id="UYYA01004709">
    <property type="protein sequence ID" value="VDM63084.1"/>
    <property type="molecule type" value="Genomic_DNA"/>
</dbReference>
<organism evidence="7">
    <name type="scientific">Angiostrongylus costaricensis</name>
    <name type="common">Nematode worm</name>
    <dbReference type="NCBI Taxonomy" id="334426"/>
    <lineage>
        <taxon>Eukaryota</taxon>
        <taxon>Metazoa</taxon>
        <taxon>Ecdysozoa</taxon>
        <taxon>Nematoda</taxon>
        <taxon>Chromadorea</taxon>
        <taxon>Rhabditida</taxon>
        <taxon>Rhabditina</taxon>
        <taxon>Rhabditomorpha</taxon>
        <taxon>Strongyloidea</taxon>
        <taxon>Metastrongylidae</taxon>
        <taxon>Angiostrongylus</taxon>
    </lineage>
</organism>
<reference evidence="7" key="1">
    <citation type="submission" date="2016-04" db="UniProtKB">
        <authorList>
            <consortium name="WormBaseParasite"/>
        </authorList>
    </citation>
    <scope>IDENTIFICATION</scope>
</reference>
<dbReference type="Pfam" id="PF01400">
    <property type="entry name" value="Astacin"/>
    <property type="match status" value="1"/>
</dbReference>
<evidence type="ECO:0000256" key="3">
    <source>
        <dbReference type="RuleBase" id="RU361183"/>
    </source>
</evidence>
<feature type="domain" description="Peptidase M12A" evidence="4">
    <location>
        <begin position="277"/>
        <end position="409"/>
    </location>
</feature>
<evidence type="ECO:0000259" key="4">
    <source>
        <dbReference type="PROSITE" id="PS51864"/>
    </source>
</evidence>
<dbReference type="WBParaSite" id="ACOC_0001149801-mRNA-1">
    <property type="protein sequence ID" value="ACOC_0001149801-mRNA-1"/>
    <property type="gene ID" value="ACOC_0001149801"/>
</dbReference>
<comment type="cofactor">
    <cofactor evidence="2 3">
        <name>Zn(2+)</name>
        <dbReference type="ChEBI" id="CHEBI:29105"/>
    </cofactor>
    <text evidence="2 3">Binds 1 zinc ion per subunit.</text>
</comment>
<evidence type="ECO:0000256" key="2">
    <source>
        <dbReference type="PROSITE-ProRule" id="PRU01211"/>
    </source>
</evidence>
<feature type="binding site" evidence="2">
    <location>
        <position position="310"/>
    </location>
    <ligand>
        <name>Zn(2+)</name>
        <dbReference type="ChEBI" id="CHEBI:29105"/>
        <note>catalytic</note>
    </ligand>
</feature>
<dbReference type="Gene3D" id="3.40.390.10">
    <property type="entry name" value="Collagenase (Catalytic Domain)"/>
    <property type="match status" value="1"/>
</dbReference>
<keyword evidence="2 3" id="KW-0645">Protease</keyword>